<dbReference type="PRINTS" id="PR00813">
    <property type="entry name" value="BCTERIALGSPG"/>
</dbReference>
<dbReference type="EMBL" id="CP064795">
    <property type="protein sequence ID" value="QPG06506.1"/>
    <property type="molecule type" value="Genomic_DNA"/>
</dbReference>
<dbReference type="GO" id="GO:0015628">
    <property type="term" value="P:protein secretion by the type II secretion system"/>
    <property type="evidence" value="ECO:0007669"/>
    <property type="project" value="InterPro"/>
</dbReference>
<evidence type="ECO:0000313" key="3">
    <source>
        <dbReference type="EMBL" id="QPG06506.1"/>
    </source>
</evidence>
<dbReference type="KEGG" id="smaa:IT774_04865"/>
<gene>
    <name evidence="3" type="ORF">IT774_04865</name>
</gene>
<sequence>MTRSFGFTLLELMIALAISAILAIVAVPGYQHIIEQANLNNARLHLLALQSAQESFYLKFERYAEAHELPVPHSKHYIFAITAVDKNYYQLSARSRKPGGRCAQLTLTQKLQKQPEECW</sequence>
<dbReference type="InterPro" id="IPR031982">
    <property type="entry name" value="PilE-like"/>
</dbReference>
<dbReference type="Proteomes" id="UP000595095">
    <property type="component" value="Chromosome"/>
</dbReference>
<evidence type="ECO:0000256" key="1">
    <source>
        <dbReference type="ARBA" id="ARBA00022481"/>
    </source>
</evidence>
<dbReference type="RefSeq" id="WP_195811582.1">
    <property type="nucleotide sequence ID" value="NZ_CP064795.1"/>
</dbReference>
<keyword evidence="2" id="KW-0472">Membrane</keyword>
<dbReference type="InterPro" id="IPR045584">
    <property type="entry name" value="Pilin-like"/>
</dbReference>
<name>A0A7S9DYV8_9ALTE</name>
<dbReference type="SUPFAM" id="SSF54523">
    <property type="entry name" value="Pili subunits"/>
    <property type="match status" value="1"/>
</dbReference>
<organism evidence="3 4">
    <name type="scientific">Salinimonas marina</name>
    <dbReference type="NCBI Taxonomy" id="2785918"/>
    <lineage>
        <taxon>Bacteria</taxon>
        <taxon>Pseudomonadati</taxon>
        <taxon>Pseudomonadota</taxon>
        <taxon>Gammaproteobacteria</taxon>
        <taxon>Alteromonadales</taxon>
        <taxon>Alteromonadaceae</taxon>
        <taxon>Alteromonas/Salinimonas group</taxon>
        <taxon>Salinimonas</taxon>
    </lineage>
</organism>
<dbReference type="InterPro" id="IPR012902">
    <property type="entry name" value="N_methyl_site"/>
</dbReference>
<reference evidence="3 4" key="1">
    <citation type="submission" date="2020-11" db="EMBL/GenBank/DDBJ databases">
        <title>Complete genome sequence for Salinimonas sp. strain G2-b.</title>
        <authorList>
            <person name="Park S.-J."/>
        </authorList>
    </citation>
    <scope>NUCLEOTIDE SEQUENCE [LARGE SCALE GENOMIC DNA]</scope>
    <source>
        <strain evidence="3 4">G2-b</strain>
    </source>
</reference>
<dbReference type="Pfam" id="PF07963">
    <property type="entry name" value="N_methyl"/>
    <property type="match status" value="1"/>
</dbReference>
<feature type="transmembrane region" description="Helical" evidence="2">
    <location>
        <begin position="12"/>
        <end position="30"/>
    </location>
</feature>
<keyword evidence="1" id="KW-0488">Methylation</keyword>
<keyword evidence="2" id="KW-1133">Transmembrane helix</keyword>
<dbReference type="GO" id="GO:0015627">
    <property type="term" value="C:type II protein secretion system complex"/>
    <property type="evidence" value="ECO:0007669"/>
    <property type="project" value="InterPro"/>
</dbReference>
<proteinExistence type="predicted"/>
<accession>A0A7S9DYV8</accession>
<dbReference type="Pfam" id="PF16732">
    <property type="entry name" value="ComP_DUS"/>
    <property type="match status" value="1"/>
</dbReference>
<dbReference type="InterPro" id="IPR000983">
    <property type="entry name" value="Bac_GSPG_pilin"/>
</dbReference>
<keyword evidence="4" id="KW-1185">Reference proteome</keyword>
<keyword evidence="2" id="KW-0812">Transmembrane</keyword>
<dbReference type="NCBIfam" id="TIGR02532">
    <property type="entry name" value="IV_pilin_GFxxxE"/>
    <property type="match status" value="1"/>
</dbReference>
<dbReference type="AlphaFoldDB" id="A0A7S9DYV8"/>
<dbReference type="GO" id="GO:0043683">
    <property type="term" value="P:type IV pilus assembly"/>
    <property type="evidence" value="ECO:0007669"/>
    <property type="project" value="InterPro"/>
</dbReference>
<dbReference type="Gene3D" id="3.30.700.10">
    <property type="entry name" value="Glycoprotein, Type 4 Pilin"/>
    <property type="match status" value="1"/>
</dbReference>
<evidence type="ECO:0000256" key="2">
    <source>
        <dbReference type="SAM" id="Phobius"/>
    </source>
</evidence>
<protein>
    <submittedName>
        <fullName evidence="3">Prepilin-type N-terminal cleavage/methylation domain-containing protein</fullName>
    </submittedName>
</protein>
<evidence type="ECO:0000313" key="4">
    <source>
        <dbReference type="Proteomes" id="UP000595095"/>
    </source>
</evidence>